<dbReference type="AlphaFoldDB" id="A0A7J7MG37"/>
<dbReference type="Proteomes" id="UP000541444">
    <property type="component" value="Unassembled WGS sequence"/>
</dbReference>
<dbReference type="OrthoDB" id="2310150at2759"/>
<dbReference type="CDD" id="cd19093">
    <property type="entry name" value="AKR_AtPLR-like"/>
    <property type="match status" value="1"/>
</dbReference>
<dbReference type="GO" id="GO:0016491">
    <property type="term" value="F:oxidoreductase activity"/>
    <property type="evidence" value="ECO:0007669"/>
    <property type="project" value="InterPro"/>
</dbReference>
<keyword evidence="1" id="KW-0472">Membrane</keyword>
<dbReference type="PANTHER" id="PTHR33709:SF20">
    <property type="entry name" value="OS04G0541900 PROTEIN"/>
    <property type="match status" value="1"/>
</dbReference>
<dbReference type="PROSITE" id="PS00062">
    <property type="entry name" value="ALDOKETO_REDUCTASE_2"/>
    <property type="match status" value="1"/>
</dbReference>
<keyword evidence="4" id="KW-1185">Reference proteome</keyword>
<keyword evidence="1" id="KW-1133">Transmembrane helix</keyword>
<proteinExistence type="predicted"/>
<dbReference type="Gene3D" id="3.20.20.100">
    <property type="entry name" value="NADP-dependent oxidoreductase domain"/>
    <property type="match status" value="1"/>
</dbReference>
<feature type="transmembrane region" description="Helical" evidence="1">
    <location>
        <begin position="354"/>
        <end position="375"/>
    </location>
</feature>
<name>A0A7J7MG37_9MAGN</name>
<comment type="caution">
    <text evidence="3">The sequence shown here is derived from an EMBL/GenBank/DDBJ whole genome shotgun (WGS) entry which is preliminary data.</text>
</comment>
<feature type="transmembrane region" description="Helical" evidence="1">
    <location>
        <begin position="327"/>
        <end position="348"/>
    </location>
</feature>
<dbReference type="SUPFAM" id="SSF51430">
    <property type="entry name" value="NAD(P)-linked oxidoreductase"/>
    <property type="match status" value="1"/>
</dbReference>
<evidence type="ECO:0000259" key="2">
    <source>
        <dbReference type="Pfam" id="PF00248"/>
    </source>
</evidence>
<dbReference type="PRINTS" id="PR00069">
    <property type="entry name" value="ALDKETRDTASE"/>
</dbReference>
<organism evidence="3 4">
    <name type="scientific">Kingdonia uniflora</name>
    <dbReference type="NCBI Taxonomy" id="39325"/>
    <lineage>
        <taxon>Eukaryota</taxon>
        <taxon>Viridiplantae</taxon>
        <taxon>Streptophyta</taxon>
        <taxon>Embryophyta</taxon>
        <taxon>Tracheophyta</taxon>
        <taxon>Spermatophyta</taxon>
        <taxon>Magnoliopsida</taxon>
        <taxon>Ranunculales</taxon>
        <taxon>Circaeasteraceae</taxon>
        <taxon>Kingdonia</taxon>
    </lineage>
</organism>
<protein>
    <recommendedName>
        <fullName evidence="2">NADP-dependent oxidoreductase domain-containing protein</fullName>
    </recommendedName>
</protein>
<keyword evidence="1" id="KW-0812">Transmembrane</keyword>
<dbReference type="InterPro" id="IPR023210">
    <property type="entry name" value="NADP_OxRdtase_dom"/>
</dbReference>
<sequence>MALTIPTAYFSRCSASKETTTSSSSSPPRLVPRFWPWEKVKMGALSVSPMGFGTWSWGNQFLWGYREKMDGDLQATFNLAVDNGINLFDTADSYGTGKLNGQSEKLLGKFMREKRVRNDIVVATKFASYPWRLTPGQLVKACESSLDRMEIEKIGIGQLHWSTANYAPFQEKALWDGLVAMYDKGLVQAVGVSNYGPKQLLKIHDYLQSRGVPLCSAQVQFSLLSIGDDQLEIKNICDSLGIRLISYSPLGLGILTGKYTSSKLPSGPRALLFSQILPGLEPLLKALSEIAKKRGKTIPQVAINWCICKGTIPIPGMKSVKQAEENLALYILLFLFIISFSFSLFILIIIHNPIFFITVILLSALILAFLLWNVLNWRKQGAILIFLNSFPDSDLRLARDGQLVKITGPASCGIVALESSYEKVQRCVYTSTSVYEYKRFHLKPAMVNHGCFRWSLAYSESFSTDFYVTDTKTSTTVMVKAGNGAKVTPLIRENTLVNTKGKAKVLSPYLRKWLGEKNLSADPCLLRLDERYVKERSYVTVIGILRKSKDVIMIVEPPEVMSIGCLWKRFLLPVDINGLILRVPESSTLLA</sequence>
<dbReference type="EMBL" id="JACGCM010001557">
    <property type="protein sequence ID" value="KAF6153714.1"/>
    <property type="molecule type" value="Genomic_DNA"/>
</dbReference>
<dbReference type="InterPro" id="IPR036812">
    <property type="entry name" value="NAD(P)_OxRdtase_dom_sf"/>
</dbReference>
<dbReference type="InterPro" id="IPR040339">
    <property type="entry name" value="At1g16860-like"/>
</dbReference>
<reference evidence="3 4" key="1">
    <citation type="journal article" date="2020" name="IScience">
        <title>Genome Sequencing of the Endangered Kingdonia uniflora (Circaeasteraceae, Ranunculales) Reveals Potential Mechanisms of Evolutionary Specialization.</title>
        <authorList>
            <person name="Sun Y."/>
            <person name="Deng T."/>
            <person name="Zhang A."/>
            <person name="Moore M.J."/>
            <person name="Landis J.B."/>
            <person name="Lin N."/>
            <person name="Zhang H."/>
            <person name="Zhang X."/>
            <person name="Huang J."/>
            <person name="Zhang X."/>
            <person name="Sun H."/>
            <person name="Wang H."/>
        </authorList>
    </citation>
    <scope>NUCLEOTIDE SEQUENCE [LARGE SCALE GENOMIC DNA]</scope>
    <source>
        <strain evidence="3">TB1705</strain>
        <tissue evidence="3">Leaf</tissue>
    </source>
</reference>
<evidence type="ECO:0000313" key="4">
    <source>
        <dbReference type="Proteomes" id="UP000541444"/>
    </source>
</evidence>
<evidence type="ECO:0000256" key="1">
    <source>
        <dbReference type="SAM" id="Phobius"/>
    </source>
</evidence>
<evidence type="ECO:0000313" key="3">
    <source>
        <dbReference type="EMBL" id="KAF6153714.1"/>
    </source>
</evidence>
<dbReference type="PANTHER" id="PTHR33709">
    <property type="entry name" value="OSJNBA0035M09.9 PROTEIN"/>
    <property type="match status" value="1"/>
</dbReference>
<dbReference type="Pfam" id="PF00248">
    <property type="entry name" value="Aldo_ket_red"/>
    <property type="match status" value="1"/>
</dbReference>
<dbReference type="InterPro" id="IPR020471">
    <property type="entry name" value="AKR"/>
</dbReference>
<feature type="domain" description="NADP-dependent oxidoreductase" evidence="2">
    <location>
        <begin position="49"/>
        <end position="330"/>
    </location>
</feature>
<dbReference type="InterPro" id="IPR018170">
    <property type="entry name" value="Aldo/ket_reductase_CS"/>
</dbReference>
<accession>A0A7J7MG37</accession>
<gene>
    <name evidence="3" type="ORF">GIB67_000947</name>
</gene>